<dbReference type="Pfam" id="PF00480">
    <property type="entry name" value="ROK"/>
    <property type="match status" value="1"/>
</dbReference>
<dbReference type="PANTHER" id="PTHR18964">
    <property type="entry name" value="ROK (REPRESSOR, ORF, KINASE) FAMILY"/>
    <property type="match status" value="1"/>
</dbReference>
<organism evidence="2 3">
    <name type="scientific">Streptomyces laculatispora</name>
    <dbReference type="NCBI Taxonomy" id="887464"/>
    <lineage>
        <taxon>Bacteria</taxon>
        <taxon>Bacillati</taxon>
        <taxon>Actinomycetota</taxon>
        <taxon>Actinomycetes</taxon>
        <taxon>Kitasatosporales</taxon>
        <taxon>Streptomycetaceae</taxon>
        <taxon>Streptomyces</taxon>
    </lineage>
</organism>
<sequence>MSQDIGETRGSKAPAGRAGDAHLLRRLNLSATVRAFLDAASLTVSDVRSIVGVSRPTAEDLVATLVDEGFVREALDRPNGERSAGRPARRYEVVAEDFAVVGVDIGAHKVAVVVCDLRGDVLAVRRRSVDSRIGPAGRIGAAARLAEATLRQIGTKREHVRSVACGITGVGANDSEVMDIRTVPAGHDLDVYSLPGFDRIDVVSEVSERFKHDVLVSNDIHLAAVAEQWRGGAGARDLVYMHAGRRLGAAIVINGQIHNGRHGLAASVGSMKILGWAEAMAQLDRESRRLAGSAAEESTSGNVRTLFEAAANGDRTAVRTVDRVAEALALGASVLVHAVDPDLVVLGGGLSRAGDVLAGPFERHLAATSLNRTGFRVSLLGDESVALGAARLALDDLKERLLAVQA</sequence>
<evidence type="ECO:0000256" key="1">
    <source>
        <dbReference type="ARBA" id="ARBA00006479"/>
    </source>
</evidence>
<dbReference type="InterPro" id="IPR000600">
    <property type="entry name" value="ROK"/>
</dbReference>
<dbReference type="InterPro" id="IPR036388">
    <property type="entry name" value="WH-like_DNA-bd_sf"/>
</dbReference>
<dbReference type="Gene3D" id="1.10.10.10">
    <property type="entry name" value="Winged helix-like DNA-binding domain superfamily/Winged helix DNA-binding domain"/>
    <property type="match status" value="1"/>
</dbReference>
<comment type="similarity">
    <text evidence="1">Belongs to the ROK (NagC/XylR) family.</text>
</comment>
<dbReference type="Proteomes" id="UP001229952">
    <property type="component" value="Chromosome"/>
</dbReference>
<name>A0ABY9HVW8_9ACTN</name>
<dbReference type="EMBL" id="CP120992">
    <property type="protein sequence ID" value="WLQ38708.1"/>
    <property type="molecule type" value="Genomic_DNA"/>
</dbReference>
<dbReference type="Gene3D" id="3.30.420.40">
    <property type="match status" value="2"/>
</dbReference>
<dbReference type="SUPFAM" id="SSF53067">
    <property type="entry name" value="Actin-like ATPase domain"/>
    <property type="match status" value="1"/>
</dbReference>
<dbReference type="RefSeq" id="WP_306085400.1">
    <property type="nucleotide sequence ID" value="NZ_CP120992.1"/>
</dbReference>
<evidence type="ECO:0000313" key="2">
    <source>
        <dbReference type="EMBL" id="WLQ38708.1"/>
    </source>
</evidence>
<gene>
    <name evidence="2" type="ORF">P8A22_00750</name>
</gene>
<keyword evidence="3" id="KW-1185">Reference proteome</keyword>
<proteinExistence type="inferred from homology"/>
<protein>
    <submittedName>
        <fullName evidence="2">ROK family protein</fullName>
    </submittedName>
</protein>
<evidence type="ECO:0000313" key="3">
    <source>
        <dbReference type="Proteomes" id="UP001229952"/>
    </source>
</evidence>
<reference evidence="2 3" key="1">
    <citation type="submission" date="2023-03" db="EMBL/GenBank/DDBJ databases">
        <title>Isolation and description of six Streptomyces strains from soil environments, able to metabolize different microbial glucans.</title>
        <authorList>
            <person name="Widen T."/>
            <person name="Larsbrink J."/>
        </authorList>
    </citation>
    <scope>NUCLEOTIDE SEQUENCE [LARGE SCALE GENOMIC DNA]</scope>
    <source>
        <strain evidence="2 3">Mut2</strain>
    </source>
</reference>
<accession>A0ABY9HVW8</accession>
<dbReference type="PANTHER" id="PTHR18964:SF149">
    <property type="entry name" value="BIFUNCTIONAL UDP-N-ACETYLGLUCOSAMINE 2-EPIMERASE_N-ACETYLMANNOSAMINE KINASE"/>
    <property type="match status" value="1"/>
</dbReference>
<dbReference type="InterPro" id="IPR043129">
    <property type="entry name" value="ATPase_NBD"/>
</dbReference>